<evidence type="ECO:0000313" key="4">
    <source>
        <dbReference type="Proteomes" id="UP000308802"/>
    </source>
</evidence>
<dbReference type="AlphaFoldDB" id="A0A4V6TAI6"/>
<protein>
    <submittedName>
        <fullName evidence="3">Uncharacterized protein</fullName>
    </submittedName>
</protein>
<sequence>MAILDMASTMSNKRQRVEPPTQYQHGLPFGYPQTLSQQPQHFQQFQQHQAPAIEINVTNCTRTPEETGWVVNSVHKLDETTLRKLVILSALSHQDMYIALWNELQQIEYARTMRQQEELQAQQEQLAKENAQTIDFRSNVNQVDYVINERWSSLSGSKQYDKVGDAAELVNDEIAEIVGSVAPHSNSTTKINAILALCDIGSIVAAGGDCIGAEVRKQVGYDEELVNALWTIVETMSAADKMVMTAEDIQLLEAFDKERKGYCVFDGFDEVLEHFKKAIEDPSSVQSDDDDDYGDIDEQALLNKSDAIEGTASQPITL</sequence>
<keyword evidence="1" id="KW-0175">Coiled coil</keyword>
<accession>A0A4V6TAI6</accession>
<evidence type="ECO:0000313" key="3">
    <source>
        <dbReference type="EMBL" id="THW74507.1"/>
    </source>
</evidence>
<reference evidence="3 4" key="1">
    <citation type="submission" date="2018-10" db="EMBL/GenBank/DDBJ databases">
        <title>Fifty Aureobasidium pullulans genomes reveal a recombining polyextremotolerant generalist.</title>
        <authorList>
            <person name="Gostincar C."/>
            <person name="Turk M."/>
            <person name="Zajc J."/>
            <person name="Gunde-Cimerman N."/>
        </authorList>
    </citation>
    <scope>NUCLEOTIDE SEQUENCE [LARGE SCALE GENOMIC DNA]</scope>
    <source>
        <strain evidence="3 4">EXF-10659</strain>
    </source>
</reference>
<evidence type="ECO:0000256" key="2">
    <source>
        <dbReference type="SAM" id="MobiDB-lite"/>
    </source>
</evidence>
<proteinExistence type="predicted"/>
<comment type="caution">
    <text evidence="3">The sequence shown here is derived from an EMBL/GenBank/DDBJ whole genome shotgun (WGS) entry which is preliminary data.</text>
</comment>
<name>A0A4V6TAI6_AURPU</name>
<feature type="region of interest" description="Disordered" evidence="2">
    <location>
        <begin position="1"/>
        <end position="21"/>
    </location>
</feature>
<organism evidence="3 4">
    <name type="scientific">Aureobasidium pullulans</name>
    <name type="common">Black yeast</name>
    <name type="synonym">Pullularia pullulans</name>
    <dbReference type="NCBI Taxonomy" id="5580"/>
    <lineage>
        <taxon>Eukaryota</taxon>
        <taxon>Fungi</taxon>
        <taxon>Dikarya</taxon>
        <taxon>Ascomycota</taxon>
        <taxon>Pezizomycotina</taxon>
        <taxon>Dothideomycetes</taxon>
        <taxon>Dothideomycetidae</taxon>
        <taxon>Dothideales</taxon>
        <taxon>Saccotheciaceae</taxon>
        <taxon>Aureobasidium</taxon>
    </lineage>
</organism>
<gene>
    <name evidence="3" type="ORF">D6D19_04767</name>
</gene>
<feature type="coiled-coil region" evidence="1">
    <location>
        <begin position="102"/>
        <end position="132"/>
    </location>
</feature>
<dbReference type="EMBL" id="QZAO01000128">
    <property type="protein sequence ID" value="THW74507.1"/>
    <property type="molecule type" value="Genomic_DNA"/>
</dbReference>
<dbReference type="Proteomes" id="UP000308802">
    <property type="component" value="Unassembled WGS sequence"/>
</dbReference>
<evidence type="ECO:0000256" key="1">
    <source>
        <dbReference type="SAM" id="Coils"/>
    </source>
</evidence>